<proteinExistence type="predicted"/>
<dbReference type="Proteomes" id="UP000216478">
    <property type="component" value="Unassembled WGS sequence"/>
</dbReference>
<evidence type="ECO:0000313" key="1">
    <source>
        <dbReference type="EMBL" id="OYR16289.1"/>
    </source>
</evidence>
<evidence type="ECO:0000313" key="2">
    <source>
        <dbReference type="Proteomes" id="UP000216478"/>
    </source>
</evidence>
<reference evidence="1 2" key="1">
    <citation type="submission" date="2017-07" db="EMBL/GenBank/DDBJ databases">
        <title>Phylogenetic study on the rhizospheric bacterium Ochrobactrum sp. A44.</title>
        <authorList>
            <person name="Krzyzanowska D.M."/>
            <person name="Ossowicki A."/>
            <person name="Rajewska M."/>
            <person name="Maciag T."/>
            <person name="Kaczynski Z."/>
            <person name="Czerwicka M."/>
            <person name="Jafra S."/>
        </authorList>
    </citation>
    <scope>NUCLEOTIDE SEQUENCE [LARGE SCALE GENOMIC DNA]</scope>
    <source>
        <strain evidence="1 2">OgA9a</strain>
    </source>
</reference>
<accession>A0A256FN92</accession>
<comment type="caution">
    <text evidence="1">The sequence shown here is derived from an EMBL/GenBank/DDBJ whole genome shotgun (WGS) entry which is preliminary data.</text>
</comment>
<organism evidence="1 2">
    <name type="scientific">Brucella grignonensis</name>
    <dbReference type="NCBI Taxonomy" id="94627"/>
    <lineage>
        <taxon>Bacteria</taxon>
        <taxon>Pseudomonadati</taxon>
        <taxon>Pseudomonadota</taxon>
        <taxon>Alphaproteobacteria</taxon>
        <taxon>Hyphomicrobiales</taxon>
        <taxon>Brucellaceae</taxon>
        <taxon>Brucella/Ochrobactrum group</taxon>
        <taxon>Brucella</taxon>
    </lineage>
</organism>
<keyword evidence="2" id="KW-1185">Reference proteome</keyword>
<sequence length="37" mass="4074">MLPISVYAMQPSKSATPTGMVLSIVFPSIYETMAVRR</sequence>
<name>A0A256FN92_9HYPH</name>
<protein>
    <submittedName>
        <fullName evidence="1">Uncharacterized protein</fullName>
    </submittedName>
</protein>
<dbReference type="AlphaFoldDB" id="A0A256FN92"/>
<gene>
    <name evidence="1" type="ORF">CEV33_4298</name>
</gene>
<dbReference type="EMBL" id="NNRL01000151">
    <property type="protein sequence ID" value="OYR16289.1"/>
    <property type="molecule type" value="Genomic_DNA"/>
</dbReference>